<dbReference type="AlphaFoldDB" id="H1HJ74"/>
<gene>
    <name evidence="1" type="ORF">HMPREF9944_00218</name>
</gene>
<organism evidence="1 2">
    <name type="scientific">Segatella maculosa OT 289</name>
    <dbReference type="NCBI Taxonomy" id="999422"/>
    <lineage>
        <taxon>Bacteria</taxon>
        <taxon>Pseudomonadati</taxon>
        <taxon>Bacteroidota</taxon>
        <taxon>Bacteroidia</taxon>
        <taxon>Bacteroidales</taxon>
        <taxon>Prevotellaceae</taxon>
        <taxon>Segatella</taxon>
    </lineage>
</organism>
<comment type="caution">
    <text evidence="1">The sequence shown here is derived from an EMBL/GenBank/DDBJ whole genome shotgun (WGS) entry which is preliminary data.</text>
</comment>
<evidence type="ECO:0000313" key="2">
    <source>
        <dbReference type="Proteomes" id="UP000003167"/>
    </source>
</evidence>
<dbReference type="EMBL" id="AGEK01000012">
    <property type="protein sequence ID" value="EHO74073.1"/>
    <property type="molecule type" value="Genomic_DNA"/>
</dbReference>
<dbReference type="HOGENOM" id="CLU_3237688_0_0_10"/>
<dbReference type="STRING" id="999422.HMPREF9944_00218"/>
<sequence length="43" mass="4976">MNSVLNFNRFIGQGIINNWNKDAALTDDCKKKSTKHRLRQDAI</sequence>
<evidence type="ECO:0000313" key="1">
    <source>
        <dbReference type="EMBL" id="EHO74073.1"/>
    </source>
</evidence>
<name>H1HJ74_9BACT</name>
<proteinExistence type="predicted"/>
<dbReference type="Proteomes" id="UP000003167">
    <property type="component" value="Unassembled WGS sequence"/>
</dbReference>
<reference evidence="1 2" key="1">
    <citation type="submission" date="2011-12" db="EMBL/GenBank/DDBJ databases">
        <title>The Genome Sequence of Prevotella maculosa OT 289.</title>
        <authorList>
            <consortium name="The Broad Institute Genome Sequencing Platform"/>
            <person name="Earl A."/>
            <person name="Ward D."/>
            <person name="Feldgarden M."/>
            <person name="Gevers D."/>
            <person name="Izard J."/>
            <person name="Blanton J.M."/>
            <person name="Mathney J."/>
            <person name="Tanner A.C."/>
            <person name="Dewhirst F.E."/>
            <person name="Young S.K."/>
            <person name="Zeng Q."/>
            <person name="Gargeya S."/>
            <person name="Fitzgerald M."/>
            <person name="Haas B."/>
            <person name="Abouelleil A."/>
            <person name="Alvarado L."/>
            <person name="Arachchi H.M."/>
            <person name="Berlin A."/>
            <person name="Chapman S.B."/>
            <person name="Gearin G."/>
            <person name="Goldberg J."/>
            <person name="Griggs A."/>
            <person name="Gujja S."/>
            <person name="Hansen M."/>
            <person name="Heiman D."/>
            <person name="Howarth C."/>
            <person name="Larimer J."/>
            <person name="Lui A."/>
            <person name="MacDonald P.J.P."/>
            <person name="McCowen C."/>
            <person name="Montmayeur A."/>
            <person name="Murphy C."/>
            <person name="Neiman D."/>
            <person name="Pearson M."/>
            <person name="Priest M."/>
            <person name="Roberts A."/>
            <person name="Saif S."/>
            <person name="Shea T."/>
            <person name="Sisk P."/>
            <person name="Stolte C."/>
            <person name="Sykes S."/>
            <person name="Wortman J."/>
            <person name="Nusbaum C."/>
            <person name="Birren B."/>
        </authorList>
    </citation>
    <scope>NUCLEOTIDE SEQUENCE [LARGE SCALE GENOMIC DNA]</scope>
    <source>
        <strain evidence="1 2">OT 289</strain>
    </source>
</reference>
<keyword evidence="2" id="KW-1185">Reference proteome</keyword>
<accession>H1HJ74</accession>
<dbReference type="PATRIC" id="fig|999422.3.peg.210"/>
<protein>
    <submittedName>
        <fullName evidence="1">Uncharacterized protein</fullName>
    </submittedName>
</protein>